<dbReference type="Proteomes" id="UP000079169">
    <property type="component" value="Unplaced"/>
</dbReference>
<evidence type="ECO:0000313" key="4">
    <source>
        <dbReference type="RefSeq" id="XP_026687618.1"/>
    </source>
</evidence>
<dbReference type="GeneID" id="103520864"/>
<dbReference type="OrthoDB" id="6623312at2759"/>
<evidence type="ECO:0000313" key="2">
    <source>
        <dbReference type="Proteomes" id="UP000079169"/>
    </source>
</evidence>
<keyword evidence="2" id="KW-1185">Reference proteome</keyword>
<dbReference type="AlphaFoldDB" id="A0A1S3DLW7"/>
<dbReference type="PaxDb" id="121845-A0A1S3DLW7"/>
<dbReference type="RefSeq" id="XP_026687618.1">
    <property type="nucleotide sequence ID" value="XM_026831817.1"/>
</dbReference>
<reference evidence="3 4" key="1">
    <citation type="submission" date="2025-04" db="UniProtKB">
        <authorList>
            <consortium name="RefSeq"/>
        </authorList>
    </citation>
    <scope>IDENTIFICATION</scope>
</reference>
<evidence type="ECO:0000313" key="3">
    <source>
        <dbReference type="RefSeq" id="XP_008484184.1"/>
    </source>
</evidence>
<accession>A0A1S3DLW7</accession>
<name>A0A1S3DLW7_DIACI</name>
<protein>
    <submittedName>
        <fullName evidence="3 4">Uncharacterized protein LOC103520864</fullName>
    </submittedName>
</protein>
<evidence type="ECO:0000256" key="1">
    <source>
        <dbReference type="SAM" id="SignalP"/>
    </source>
</evidence>
<organism evidence="2 3">
    <name type="scientific">Diaphorina citri</name>
    <name type="common">Asian citrus psyllid</name>
    <dbReference type="NCBI Taxonomy" id="121845"/>
    <lineage>
        <taxon>Eukaryota</taxon>
        <taxon>Metazoa</taxon>
        <taxon>Ecdysozoa</taxon>
        <taxon>Arthropoda</taxon>
        <taxon>Hexapoda</taxon>
        <taxon>Insecta</taxon>
        <taxon>Pterygota</taxon>
        <taxon>Neoptera</taxon>
        <taxon>Paraneoptera</taxon>
        <taxon>Hemiptera</taxon>
        <taxon>Sternorrhyncha</taxon>
        <taxon>Psylloidea</taxon>
        <taxon>Psyllidae</taxon>
        <taxon>Diaphorininae</taxon>
        <taxon>Diaphorina</taxon>
    </lineage>
</organism>
<feature type="chain" id="PRO_5044565839" evidence="1">
    <location>
        <begin position="20"/>
        <end position="184"/>
    </location>
</feature>
<evidence type="ECO:0000313" key="5">
    <source>
        <dbReference type="RefSeq" id="XP_026687619.1"/>
    </source>
</evidence>
<dbReference type="KEGG" id="dci:103520864"/>
<gene>
    <name evidence="3 4 5" type="primary">LOC103520864</name>
</gene>
<dbReference type="RefSeq" id="XP_008484184.1">
    <property type="nucleotide sequence ID" value="XM_008485962.3"/>
</dbReference>
<feature type="signal peptide" evidence="1">
    <location>
        <begin position="1"/>
        <end position="19"/>
    </location>
</feature>
<sequence>MRQFTLPFIAIFVLASVLTETQLSQGGVSSNSLGKITHPLARGKSARAVGEKPHHKKSVKELVYDLVKGTVDESQIVYRNISRIFLNSFTTTTTTPNPDEIEADNTTTTTPAPEFKIQDFYRLVGINYRGLNRLFLSEFQLALKDSIKNVGQFKNDLRLSFFPFLRPDPRYSGHNVTQKNQTST</sequence>
<keyword evidence="1" id="KW-0732">Signal</keyword>
<proteinExistence type="predicted"/>
<dbReference type="RefSeq" id="XP_026687619.1">
    <property type="nucleotide sequence ID" value="XM_026831818.1"/>
</dbReference>